<gene>
    <name evidence="1" type="ORF">NLG97_g3354</name>
</gene>
<evidence type="ECO:0000313" key="2">
    <source>
        <dbReference type="Proteomes" id="UP001148737"/>
    </source>
</evidence>
<dbReference type="EMBL" id="JANAKD010000274">
    <property type="protein sequence ID" value="KAJ3495500.1"/>
    <property type="molecule type" value="Genomic_DNA"/>
</dbReference>
<dbReference type="Proteomes" id="UP001148737">
    <property type="component" value="Unassembled WGS sequence"/>
</dbReference>
<protein>
    <submittedName>
        <fullName evidence="1">Uncharacterized protein</fullName>
    </submittedName>
</protein>
<name>A0ACC1QYI6_9HYPO</name>
<organism evidence="1 2">
    <name type="scientific">Lecanicillium saksenae</name>
    <dbReference type="NCBI Taxonomy" id="468837"/>
    <lineage>
        <taxon>Eukaryota</taxon>
        <taxon>Fungi</taxon>
        <taxon>Dikarya</taxon>
        <taxon>Ascomycota</taxon>
        <taxon>Pezizomycotina</taxon>
        <taxon>Sordariomycetes</taxon>
        <taxon>Hypocreomycetidae</taxon>
        <taxon>Hypocreales</taxon>
        <taxon>Cordycipitaceae</taxon>
        <taxon>Lecanicillium</taxon>
    </lineage>
</organism>
<comment type="caution">
    <text evidence="1">The sequence shown here is derived from an EMBL/GenBank/DDBJ whole genome shotgun (WGS) entry which is preliminary data.</text>
</comment>
<keyword evidence="2" id="KW-1185">Reference proteome</keyword>
<sequence length="406" mass="46910">MQLSARYLALQSSTKDGGKRKFDGQLSELNLEKEDECFALVFASATTIRECKKCRSEMTTKFSVPKFWWSDYCKKSNGYFGMQDIITGTESSHGTMTWSRFHLKMVQGDRNYEWVKVTCLTHFLSPRNQVMLVFDPNTQTQALLLESLMGEEPNDELIDPFWVYSRILKNVVELYDQSIWYLRHLVRNLEKSTEGTGRAPNYRKLHDLARHAIHIVETTSVGTNTSQRIHVAHKEYMDESKLSEQPPTASETRTQKRIQNQLLESDLSINNLQERASATNKRLHNEIQLSFNLVVQKDSGMTLKMSRIAQDDSKVMRMIAFLTLTFLPATFVSAVFSTSFFNFNPDANKWTVSNKFWIFWVISVPITLLTLFMCHKWGLALPGEENKMLRKETDLSKMEFNTKGDA</sequence>
<accession>A0ACC1QYI6</accession>
<proteinExistence type="predicted"/>
<evidence type="ECO:0000313" key="1">
    <source>
        <dbReference type="EMBL" id="KAJ3495500.1"/>
    </source>
</evidence>
<reference evidence="1" key="1">
    <citation type="submission" date="2022-07" db="EMBL/GenBank/DDBJ databases">
        <title>Genome Sequence of Lecanicillium saksenae.</title>
        <authorList>
            <person name="Buettner E."/>
        </authorList>
    </citation>
    <scope>NUCLEOTIDE SEQUENCE</scope>
    <source>
        <strain evidence="1">VT-O1</strain>
    </source>
</reference>